<dbReference type="InterPro" id="IPR003796">
    <property type="entry name" value="RNR_NrdR-like"/>
</dbReference>
<feature type="domain" description="ATP-cone" evidence="8">
    <location>
        <begin position="49"/>
        <end position="139"/>
    </location>
</feature>
<evidence type="ECO:0000256" key="5">
    <source>
        <dbReference type="ARBA" id="ARBA00023125"/>
    </source>
</evidence>
<evidence type="ECO:0000313" key="10">
    <source>
        <dbReference type="Proteomes" id="UP000183605"/>
    </source>
</evidence>
<reference evidence="9 10" key="1">
    <citation type="journal article" date="2016" name="Environ. Microbiol.">
        <title>Genomic resolution of a cold subsurface aquifer community provides metabolic insights for novel microbes adapted to high CO concentrations.</title>
        <authorList>
            <person name="Probst A.J."/>
            <person name="Castelle C.J."/>
            <person name="Singh A."/>
            <person name="Brown C.T."/>
            <person name="Anantharaman K."/>
            <person name="Sharon I."/>
            <person name="Hug L.A."/>
            <person name="Burstein D."/>
            <person name="Emerson J.B."/>
            <person name="Thomas B.C."/>
            <person name="Banfield J.F."/>
        </authorList>
    </citation>
    <scope>NUCLEOTIDE SEQUENCE [LARGE SCALE GENOMIC DNA]</scope>
    <source>
        <strain evidence="9">CG2_30_44_31</strain>
    </source>
</reference>
<dbReference type="GO" id="GO:0008270">
    <property type="term" value="F:zinc ion binding"/>
    <property type="evidence" value="ECO:0007669"/>
    <property type="project" value="UniProtKB-UniRule"/>
</dbReference>
<evidence type="ECO:0000256" key="3">
    <source>
        <dbReference type="ARBA" id="ARBA00022840"/>
    </source>
</evidence>
<dbReference type="GO" id="GO:0005524">
    <property type="term" value="F:ATP binding"/>
    <property type="evidence" value="ECO:0007669"/>
    <property type="project" value="UniProtKB-UniRule"/>
</dbReference>
<comment type="cofactor">
    <cofactor evidence="7">
        <name>Zn(2+)</name>
        <dbReference type="ChEBI" id="CHEBI:29105"/>
    </cofactor>
    <text evidence="7">Binds 1 zinc ion.</text>
</comment>
<dbReference type="EMBL" id="MNXQ01000038">
    <property type="protein sequence ID" value="OIP03413.1"/>
    <property type="molecule type" value="Genomic_DNA"/>
</dbReference>
<comment type="caution">
    <text evidence="9">The sequence shown here is derived from an EMBL/GenBank/DDBJ whole genome shotgun (WGS) entry which is preliminary data.</text>
</comment>
<evidence type="ECO:0000256" key="4">
    <source>
        <dbReference type="ARBA" id="ARBA00023015"/>
    </source>
</evidence>
<dbReference type="PANTHER" id="PTHR30455">
    <property type="entry name" value="TRANSCRIPTIONAL REPRESSOR NRDR"/>
    <property type="match status" value="1"/>
</dbReference>
<dbReference type="GO" id="GO:0045892">
    <property type="term" value="P:negative regulation of DNA-templated transcription"/>
    <property type="evidence" value="ECO:0007669"/>
    <property type="project" value="UniProtKB-UniRule"/>
</dbReference>
<keyword evidence="4 7" id="KW-0805">Transcription regulation</keyword>
<accession>A0A1J5AWC7</accession>
<proteinExistence type="inferred from homology"/>
<sequence length="148" mass="17414">MQCPFCHHNQSSVLESRDSEDNQVTRRRRECEGCKKRFTTYERVEGPQLIVIKKDGGRENFDREKIRRGINKACEKRPVSTDLVEEIVDQVEQEMLKKKNSEVSSRLVGNAVLRQLKKMDKVAYVRFASVYLDFDDLEDFNELIKEIK</sequence>
<dbReference type="Proteomes" id="UP000183605">
    <property type="component" value="Unassembled WGS sequence"/>
</dbReference>
<dbReference type="PANTHER" id="PTHR30455:SF2">
    <property type="entry name" value="TRANSCRIPTIONAL REPRESSOR NRDR"/>
    <property type="match status" value="1"/>
</dbReference>
<keyword evidence="2 7" id="KW-0547">Nucleotide-binding</keyword>
<name>A0A1J5AWC7_9BACT</name>
<dbReference type="PROSITE" id="PS51161">
    <property type="entry name" value="ATP_CONE"/>
    <property type="match status" value="1"/>
</dbReference>
<protein>
    <recommendedName>
        <fullName evidence="7">Transcriptional repressor NrdR</fullName>
    </recommendedName>
</protein>
<dbReference type="HAMAP" id="MF_00440">
    <property type="entry name" value="NrdR"/>
    <property type="match status" value="1"/>
</dbReference>
<dbReference type="Pfam" id="PF03477">
    <property type="entry name" value="ATP-cone"/>
    <property type="match status" value="1"/>
</dbReference>
<dbReference type="GO" id="GO:0003677">
    <property type="term" value="F:DNA binding"/>
    <property type="evidence" value="ECO:0007669"/>
    <property type="project" value="UniProtKB-KW"/>
</dbReference>
<gene>
    <name evidence="7" type="primary">nrdR</name>
    <name evidence="9" type="ORF">AUK18_02050</name>
</gene>
<evidence type="ECO:0000256" key="7">
    <source>
        <dbReference type="HAMAP-Rule" id="MF_00440"/>
    </source>
</evidence>
<dbReference type="InterPro" id="IPR005144">
    <property type="entry name" value="ATP-cone_dom"/>
</dbReference>
<organism evidence="9 10">
    <name type="scientific">Candidatus Beckwithbacteria bacterium CG2_30_44_31</name>
    <dbReference type="NCBI Taxonomy" id="1805035"/>
    <lineage>
        <taxon>Bacteria</taxon>
        <taxon>Candidatus Beckwithiibacteriota</taxon>
    </lineage>
</organism>
<dbReference type="NCBIfam" id="TIGR00244">
    <property type="entry name" value="transcriptional regulator NrdR"/>
    <property type="match status" value="1"/>
</dbReference>
<evidence type="ECO:0000256" key="1">
    <source>
        <dbReference type="ARBA" id="ARBA00022491"/>
    </source>
</evidence>
<keyword evidence="5 7" id="KW-0238">DNA-binding</keyword>
<keyword evidence="3 7" id="KW-0067">ATP-binding</keyword>
<keyword evidence="6 7" id="KW-0804">Transcription</keyword>
<evidence type="ECO:0000259" key="8">
    <source>
        <dbReference type="PROSITE" id="PS51161"/>
    </source>
</evidence>
<keyword evidence="1 7" id="KW-0678">Repressor</keyword>
<dbReference type="InterPro" id="IPR055173">
    <property type="entry name" value="NrdR-like_N"/>
</dbReference>
<evidence type="ECO:0000313" key="9">
    <source>
        <dbReference type="EMBL" id="OIP03413.1"/>
    </source>
</evidence>
<keyword evidence="7" id="KW-0863">Zinc-finger</keyword>
<dbReference type="Pfam" id="PF22811">
    <property type="entry name" value="Zn_ribbon_NrdR"/>
    <property type="match status" value="1"/>
</dbReference>
<keyword evidence="7" id="KW-0862">Zinc</keyword>
<evidence type="ECO:0000256" key="6">
    <source>
        <dbReference type="ARBA" id="ARBA00023163"/>
    </source>
</evidence>
<dbReference type="AlphaFoldDB" id="A0A1J5AWC7"/>
<comment type="function">
    <text evidence="7">Negatively regulates transcription of bacterial ribonucleotide reductase nrd genes and operons by binding to NrdR-boxes.</text>
</comment>
<comment type="similarity">
    <text evidence="7">Belongs to the NrdR family.</text>
</comment>
<keyword evidence="7" id="KW-0479">Metal-binding</keyword>
<feature type="zinc finger region" evidence="7">
    <location>
        <begin position="3"/>
        <end position="34"/>
    </location>
</feature>
<evidence type="ECO:0000256" key="2">
    <source>
        <dbReference type="ARBA" id="ARBA00022741"/>
    </source>
</evidence>